<dbReference type="Gene3D" id="3.40.50.2000">
    <property type="entry name" value="Glycogen Phosphorylase B"/>
    <property type="match status" value="1"/>
</dbReference>
<protein>
    <recommendedName>
        <fullName evidence="2">Glycosyl transferase family 1 domain-containing protein</fullName>
    </recommendedName>
</protein>
<gene>
    <name evidence="3" type="ORF">LCGC14_0874200</name>
</gene>
<dbReference type="InterPro" id="IPR001296">
    <property type="entry name" value="Glyco_trans_1"/>
</dbReference>
<proteinExistence type="predicted"/>
<dbReference type="GO" id="GO:0016757">
    <property type="term" value="F:glycosyltransferase activity"/>
    <property type="evidence" value="ECO:0007669"/>
    <property type="project" value="InterPro"/>
</dbReference>
<dbReference type="GO" id="GO:0009103">
    <property type="term" value="P:lipopolysaccharide biosynthetic process"/>
    <property type="evidence" value="ECO:0007669"/>
    <property type="project" value="TreeGrafter"/>
</dbReference>
<reference evidence="3" key="1">
    <citation type="journal article" date="2015" name="Nature">
        <title>Complex archaea that bridge the gap between prokaryotes and eukaryotes.</title>
        <authorList>
            <person name="Spang A."/>
            <person name="Saw J.H."/>
            <person name="Jorgensen S.L."/>
            <person name="Zaremba-Niedzwiedzka K."/>
            <person name="Martijn J."/>
            <person name="Lind A.E."/>
            <person name="van Eijk R."/>
            <person name="Schleper C."/>
            <person name="Guy L."/>
            <person name="Ettema T.J."/>
        </authorList>
    </citation>
    <scope>NUCLEOTIDE SEQUENCE</scope>
</reference>
<dbReference type="SUPFAM" id="SSF53756">
    <property type="entry name" value="UDP-Glycosyltransferase/glycogen phosphorylase"/>
    <property type="match status" value="1"/>
</dbReference>
<name>A0A0F9P8T0_9ZZZZ</name>
<dbReference type="EMBL" id="LAZR01002714">
    <property type="protein sequence ID" value="KKN26504.1"/>
    <property type="molecule type" value="Genomic_DNA"/>
</dbReference>
<accession>A0A0F9P8T0</accession>
<dbReference type="Pfam" id="PF00534">
    <property type="entry name" value="Glycos_transf_1"/>
    <property type="match status" value="1"/>
</dbReference>
<evidence type="ECO:0000256" key="1">
    <source>
        <dbReference type="ARBA" id="ARBA00022679"/>
    </source>
</evidence>
<organism evidence="3">
    <name type="scientific">marine sediment metagenome</name>
    <dbReference type="NCBI Taxonomy" id="412755"/>
    <lineage>
        <taxon>unclassified sequences</taxon>
        <taxon>metagenomes</taxon>
        <taxon>ecological metagenomes</taxon>
    </lineage>
</organism>
<sequence length="473" mass="54955">MSKKPGWIRKEDRKKILFLSDDMRMTSGVGVMSNEIVCKTAHRYNWTQLGAAVKHPEQGKLYDMSDAVNTEVGLDDALVRVYPFTGYGNPETIRYLIDKEKPDAILHFTDPRFWIWLYQMEHEIRGNLPIFFYHIWDDTPYPKYNETYYRSCDWIGCISKQTYNIVKQVWQKGKDDVEDWRISYVPHGVDPNIFRPLDSKKEKKEMMTWRKKLLGNDEVDFIVFWNNRNIRRKMPGDLILAFQHFIKQLPREKANRCRMVMHTQPVDENGTDIPAIIRDLAPECKVVFSLERMSPQALNILYNLADVTINIASNEGFGIGTLESMSAETPIIVNVTGGLQDQCGFMTKAGVYLHPDKHFGTDFGTNAEKKYTKHGEWVLPIWPAQRGLIGSPQTPYIFDDRCDWKEVGMQLLKFYNMSPEERKRRGALGREYALKEGYTAEGMGQCFMDGMDRAFEEWDDGARPLRHTLVKAI</sequence>
<dbReference type="AlphaFoldDB" id="A0A0F9P8T0"/>
<dbReference type="PANTHER" id="PTHR46401">
    <property type="entry name" value="GLYCOSYLTRANSFERASE WBBK-RELATED"/>
    <property type="match status" value="1"/>
</dbReference>
<evidence type="ECO:0000313" key="3">
    <source>
        <dbReference type="EMBL" id="KKN26504.1"/>
    </source>
</evidence>
<keyword evidence="1" id="KW-0808">Transferase</keyword>
<comment type="caution">
    <text evidence="3">The sequence shown here is derived from an EMBL/GenBank/DDBJ whole genome shotgun (WGS) entry which is preliminary data.</text>
</comment>
<dbReference type="PANTHER" id="PTHR46401:SF2">
    <property type="entry name" value="GLYCOSYLTRANSFERASE WBBK-RELATED"/>
    <property type="match status" value="1"/>
</dbReference>
<evidence type="ECO:0000259" key="2">
    <source>
        <dbReference type="Pfam" id="PF00534"/>
    </source>
</evidence>
<feature type="domain" description="Glycosyl transferase family 1" evidence="2">
    <location>
        <begin position="232"/>
        <end position="342"/>
    </location>
</feature>